<feature type="chain" id="PRO_5039413995" description="DUF3558 domain-containing protein" evidence="1">
    <location>
        <begin position="22"/>
        <end position="181"/>
    </location>
</feature>
<name>A0A931N6F4_9NOCA</name>
<dbReference type="PROSITE" id="PS51257">
    <property type="entry name" value="PROKAR_LIPOPROTEIN"/>
    <property type="match status" value="1"/>
</dbReference>
<gene>
    <name evidence="2" type="ORF">IT779_30955</name>
</gene>
<proteinExistence type="predicted"/>
<comment type="caution">
    <text evidence="2">The sequence shown here is derived from an EMBL/GenBank/DDBJ whole genome shotgun (WGS) entry which is preliminary data.</text>
</comment>
<sequence length="181" mass="18671">MKLGKVLVAALAAALLSGCEAPSDTPSEGAAPTASPRSVRELCEFPKSFFATYLGLTGLEGTPIFVRSEAEKAGPIGTGKTCGFTAGSPAPVATITLEYQRADRSSASTGSEPARVLVVNGVSVSRVLEPAPSYENSGARVRMSATVDGWYGELSYKGGDERALQAGAAMLVDMIRTLKPA</sequence>
<reference evidence="2" key="1">
    <citation type="submission" date="2020-11" db="EMBL/GenBank/DDBJ databases">
        <title>Nocardia NEAU-351.nov., a novel actinomycete isolated from the cow dung.</title>
        <authorList>
            <person name="Zhang X."/>
        </authorList>
    </citation>
    <scope>NUCLEOTIDE SEQUENCE</scope>
    <source>
        <strain evidence="2">NEAU-351</strain>
    </source>
</reference>
<dbReference type="EMBL" id="JADMLG010000017">
    <property type="protein sequence ID" value="MBH0780697.1"/>
    <property type="molecule type" value="Genomic_DNA"/>
</dbReference>
<protein>
    <recommendedName>
        <fullName evidence="4">DUF3558 domain-containing protein</fullName>
    </recommendedName>
</protein>
<dbReference type="Proteomes" id="UP000655751">
    <property type="component" value="Unassembled WGS sequence"/>
</dbReference>
<keyword evidence="3" id="KW-1185">Reference proteome</keyword>
<evidence type="ECO:0008006" key="4">
    <source>
        <dbReference type="Google" id="ProtNLM"/>
    </source>
</evidence>
<evidence type="ECO:0000256" key="1">
    <source>
        <dbReference type="SAM" id="SignalP"/>
    </source>
</evidence>
<evidence type="ECO:0000313" key="2">
    <source>
        <dbReference type="EMBL" id="MBH0780697.1"/>
    </source>
</evidence>
<evidence type="ECO:0000313" key="3">
    <source>
        <dbReference type="Proteomes" id="UP000655751"/>
    </source>
</evidence>
<dbReference type="RefSeq" id="WP_196153005.1">
    <property type="nucleotide sequence ID" value="NZ_JADMLG010000017.1"/>
</dbReference>
<dbReference type="AlphaFoldDB" id="A0A931N6F4"/>
<organism evidence="2 3">
    <name type="scientific">Nocardia bovistercoris</name>
    <dbReference type="NCBI Taxonomy" id="2785916"/>
    <lineage>
        <taxon>Bacteria</taxon>
        <taxon>Bacillati</taxon>
        <taxon>Actinomycetota</taxon>
        <taxon>Actinomycetes</taxon>
        <taxon>Mycobacteriales</taxon>
        <taxon>Nocardiaceae</taxon>
        <taxon>Nocardia</taxon>
    </lineage>
</organism>
<keyword evidence="1" id="KW-0732">Signal</keyword>
<feature type="signal peptide" evidence="1">
    <location>
        <begin position="1"/>
        <end position="21"/>
    </location>
</feature>
<accession>A0A931N6F4</accession>